<keyword evidence="3" id="KW-1185">Reference proteome</keyword>
<organism evidence="2 3">
    <name type="scientific">Austropuccinia psidii MF-1</name>
    <dbReference type="NCBI Taxonomy" id="1389203"/>
    <lineage>
        <taxon>Eukaryota</taxon>
        <taxon>Fungi</taxon>
        <taxon>Dikarya</taxon>
        <taxon>Basidiomycota</taxon>
        <taxon>Pucciniomycotina</taxon>
        <taxon>Pucciniomycetes</taxon>
        <taxon>Pucciniales</taxon>
        <taxon>Sphaerophragmiaceae</taxon>
        <taxon>Austropuccinia</taxon>
    </lineage>
</organism>
<comment type="caution">
    <text evidence="2">The sequence shown here is derived from an EMBL/GenBank/DDBJ whole genome shotgun (WGS) entry which is preliminary data.</text>
</comment>
<accession>A0A9Q3PLL9</accession>
<feature type="compositionally biased region" description="Polar residues" evidence="1">
    <location>
        <begin position="24"/>
        <end position="44"/>
    </location>
</feature>
<proteinExistence type="predicted"/>
<dbReference type="AlphaFoldDB" id="A0A9Q3PLL9"/>
<protein>
    <submittedName>
        <fullName evidence="2">Uncharacterized protein</fullName>
    </submittedName>
</protein>
<name>A0A9Q3PLL9_9BASI</name>
<evidence type="ECO:0000313" key="3">
    <source>
        <dbReference type="Proteomes" id="UP000765509"/>
    </source>
</evidence>
<dbReference type="EMBL" id="AVOT02077843">
    <property type="protein sequence ID" value="MBW0565685.1"/>
    <property type="molecule type" value="Genomic_DNA"/>
</dbReference>
<gene>
    <name evidence="2" type="ORF">O181_105400</name>
</gene>
<dbReference type="Proteomes" id="UP000765509">
    <property type="component" value="Unassembled WGS sequence"/>
</dbReference>
<evidence type="ECO:0000313" key="2">
    <source>
        <dbReference type="EMBL" id="MBW0565685.1"/>
    </source>
</evidence>
<feature type="region of interest" description="Disordered" evidence="1">
    <location>
        <begin position="1"/>
        <end position="53"/>
    </location>
</feature>
<evidence type="ECO:0000256" key="1">
    <source>
        <dbReference type="SAM" id="MobiDB-lite"/>
    </source>
</evidence>
<reference evidence="2" key="1">
    <citation type="submission" date="2021-03" db="EMBL/GenBank/DDBJ databases">
        <title>Draft genome sequence of rust myrtle Austropuccinia psidii MF-1, a brazilian biotype.</title>
        <authorList>
            <person name="Quecine M.C."/>
            <person name="Pachon D.M.R."/>
            <person name="Bonatelli M.L."/>
            <person name="Correr F.H."/>
            <person name="Franceschini L.M."/>
            <person name="Leite T.F."/>
            <person name="Margarido G.R.A."/>
            <person name="Almeida C.A."/>
            <person name="Ferrarezi J.A."/>
            <person name="Labate C.A."/>
        </authorList>
    </citation>
    <scope>NUCLEOTIDE SEQUENCE</scope>
    <source>
        <strain evidence="2">MF-1</strain>
    </source>
</reference>
<sequence>MSGKFSSRKTHLEDSRVAPHSPRSEPTSFNVNSESELINDNISSAEPFPSHRNRNLSIPIQELVQSSQRGAVGNMPNPLAGGHELLLTHQKLSGSGEDHRTLRRMEPIVLQRQGKKDKELFEKSKSFIHRLEERVGNDPSFGQRRLSGIYQLQKCPKTSPKNLRRRRKVSRAIRARAKAKAIGTNLTHKGTGYPSWNLQPWTLSSICPELLWNSQPKSRVGLTGPFHANNTENTIF</sequence>